<gene>
    <name evidence="1" type="ORF">SK128_016590</name>
</gene>
<dbReference type="Proteomes" id="UP001381693">
    <property type="component" value="Unassembled WGS sequence"/>
</dbReference>
<proteinExistence type="predicted"/>
<dbReference type="AlphaFoldDB" id="A0AAN9AG14"/>
<name>A0AAN9AG14_HALRR</name>
<sequence>MDVSNTGPMGFAATGDTFCLCGDIALQVENPHVQRLKKKLSPYLFKAVWHAGKHLCIPEALSQAPVSHPMPEDKIPAADVVTYLRIIITINNINSKEYSSLHNANRTLQDLHTTARMGPLYTILLEAVTSGLPSNQNELSAAILPCWTKRDSLYADGKLVLYRQRLWFLLLFTATPSLACMTVKEVWKPRSIEQDKQLSGLASFLTLRILSVPVIYVRCCSPANCRNPSCVMTTPANL</sequence>
<comment type="caution">
    <text evidence="1">The sequence shown here is derived from an EMBL/GenBank/DDBJ whole genome shotgun (WGS) entry which is preliminary data.</text>
</comment>
<reference evidence="1 2" key="1">
    <citation type="submission" date="2023-11" db="EMBL/GenBank/DDBJ databases">
        <title>Halocaridina rubra genome assembly.</title>
        <authorList>
            <person name="Smith C."/>
        </authorList>
    </citation>
    <scope>NUCLEOTIDE SEQUENCE [LARGE SCALE GENOMIC DNA]</scope>
    <source>
        <strain evidence="1">EP-1</strain>
        <tissue evidence="1">Whole</tissue>
    </source>
</reference>
<keyword evidence="2" id="KW-1185">Reference proteome</keyword>
<organism evidence="1 2">
    <name type="scientific">Halocaridina rubra</name>
    <name type="common">Hawaiian red shrimp</name>
    <dbReference type="NCBI Taxonomy" id="373956"/>
    <lineage>
        <taxon>Eukaryota</taxon>
        <taxon>Metazoa</taxon>
        <taxon>Ecdysozoa</taxon>
        <taxon>Arthropoda</taxon>
        <taxon>Crustacea</taxon>
        <taxon>Multicrustacea</taxon>
        <taxon>Malacostraca</taxon>
        <taxon>Eumalacostraca</taxon>
        <taxon>Eucarida</taxon>
        <taxon>Decapoda</taxon>
        <taxon>Pleocyemata</taxon>
        <taxon>Caridea</taxon>
        <taxon>Atyoidea</taxon>
        <taxon>Atyidae</taxon>
        <taxon>Halocaridina</taxon>
    </lineage>
</organism>
<evidence type="ECO:0000313" key="1">
    <source>
        <dbReference type="EMBL" id="KAK7085852.1"/>
    </source>
</evidence>
<evidence type="ECO:0000313" key="2">
    <source>
        <dbReference type="Proteomes" id="UP001381693"/>
    </source>
</evidence>
<accession>A0AAN9AG14</accession>
<dbReference type="EMBL" id="JAXCGZ010000531">
    <property type="protein sequence ID" value="KAK7085852.1"/>
    <property type="molecule type" value="Genomic_DNA"/>
</dbReference>
<protein>
    <submittedName>
        <fullName evidence="1">Uncharacterized protein</fullName>
    </submittedName>
</protein>